<reference evidence="1 2" key="2">
    <citation type="submission" date="2017-10" db="EMBL/GenBank/DDBJ databases">
        <title>Extensive intraspecific genome diversity in a model arbuscular mycorrhizal fungus.</title>
        <authorList>
            <person name="Chen E.C.H."/>
            <person name="Morin E."/>
            <person name="Baudet D."/>
            <person name="Noel J."/>
            <person name="Ndikumana S."/>
            <person name="Charron P."/>
            <person name="St-Onge C."/>
            <person name="Giorgi J."/>
            <person name="Grigoriev I.V."/>
            <person name="Roux C."/>
            <person name="Martin F.M."/>
            <person name="Corradi N."/>
        </authorList>
    </citation>
    <scope>NUCLEOTIDE SEQUENCE [LARGE SCALE GENOMIC DNA]</scope>
    <source>
        <strain evidence="1 2">C2</strain>
    </source>
</reference>
<proteinExistence type="predicted"/>
<dbReference type="Proteomes" id="UP000233469">
    <property type="component" value="Unassembled WGS sequence"/>
</dbReference>
<dbReference type="EMBL" id="LLXL01003843">
    <property type="protein sequence ID" value="PKK58099.1"/>
    <property type="molecule type" value="Genomic_DNA"/>
</dbReference>
<dbReference type="AlphaFoldDB" id="A0A2N1M900"/>
<organism evidence="1 2">
    <name type="scientific">Rhizophagus irregularis</name>
    <dbReference type="NCBI Taxonomy" id="588596"/>
    <lineage>
        <taxon>Eukaryota</taxon>
        <taxon>Fungi</taxon>
        <taxon>Fungi incertae sedis</taxon>
        <taxon>Mucoromycota</taxon>
        <taxon>Glomeromycotina</taxon>
        <taxon>Glomeromycetes</taxon>
        <taxon>Glomerales</taxon>
        <taxon>Glomeraceae</taxon>
        <taxon>Rhizophagus</taxon>
    </lineage>
</organism>
<sequence>MDLDSRAYSKLIELYYKDVNSGEYTRIVGVILSLAERHDYETPEIVCDSLIFTSTNGRFEDCYRYNHLKRCISENTISNEHIRINEILQSIDKEAKLERLHLELFSQSTSHSKKDKLASISYDYDTCTILYKAYAQAKATIAENTMPSASNFEPACISPISAKQNNLLPSTKGTVLKLRDGTKVTIV</sequence>
<reference evidence="1 2" key="1">
    <citation type="submission" date="2016-04" db="EMBL/GenBank/DDBJ databases">
        <title>Genome analyses suggest a sexual origin of heterokaryosis in a supposedly ancient asexual fungus.</title>
        <authorList>
            <person name="Ropars J."/>
            <person name="Sedzielewska K."/>
            <person name="Noel J."/>
            <person name="Charron P."/>
            <person name="Farinelli L."/>
            <person name="Marton T."/>
            <person name="Kruger M."/>
            <person name="Pelin A."/>
            <person name="Brachmann A."/>
            <person name="Corradi N."/>
        </authorList>
    </citation>
    <scope>NUCLEOTIDE SEQUENCE [LARGE SCALE GENOMIC DNA]</scope>
    <source>
        <strain evidence="1 2">C2</strain>
    </source>
</reference>
<evidence type="ECO:0000313" key="2">
    <source>
        <dbReference type="Proteomes" id="UP000233469"/>
    </source>
</evidence>
<evidence type="ECO:0000313" key="1">
    <source>
        <dbReference type="EMBL" id="PKK58099.1"/>
    </source>
</evidence>
<name>A0A2N1M900_9GLOM</name>
<gene>
    <name evidence="1" type="ORF">RhiirC2_796865</name>
</gene>
<protein>
    <submittedName>
        <fullName evidence="1">Uncharacterized protein</fullName>
    </submittedName>
</protein>
<comment type="caution">
    <text evidence="1">The sequence shown here is derived from an EMBL/GenBank/DDBJ whole genome shotgun (WGS) entry which is preliminary data.</text>
</comment>
<accession>A0A2N1M900</accession>
<dbReference type="VEuPathDB" id="FungiDB:RhiirA1_471814"/>